<feature type="compositionally biased region" description="Pro residues" evidence="1">
    <location>
        <begin position="377"/>
        <end position="386"/>
    </location>
</feature>
<feature type="compositionally biased region" description="Polar residues" evidence="1">
    <location>
        <begin position="333"/>
        <end position="344"/>
    </location>
</feature>
<dbReference type="GeneID" id="113937170"/>
<dbReference type="Proteomes" id="UP000515165">
    <property type="component" value="Chromosome 8"/>
</dbReference>
<feature type="compositionally biased region" description="Low complexity" evidence="1">
    <location>
        <begin position="15"/>
        <end position="24"/>
    </location>
</feature>
<name>A0A6J2F5Z0_ZALCA</name>
<dbReference type="AlphaFoldDB" id="A0A6J2F5Z0"/>
<gene>
    <name evidence="3" type="primary">LOC113937170</name>
</gene>
<accession>A0A6J2F5Z0</accession>
<organism evidence="2 3">
    <name type="scientific">Zalophus californianus</name>
    <name type="common">California sealion</name>
    <dbReference type="NCBI Taxonomy" id="9704"/>
    <lineage>
        <taxon>Eukaryota</taxon>
        <taxon>Metazoa</taxon>
        <taxon>Chordata</taxon>
        <taxon>Craniata</taxon>
        <taxon>Vertebrata</taxon>
        <taxon>Euteleostomi</taxon>
        <taxon>Mammalia</taxon>
        <taxon>Eutheria</taxon>
        <taxon>Laurasiatheria</taxon>
        <taxon>Carnivora</taxon>
        <taxon>Caniformia</taxon>
        <taxon>Pinnipedia</taxon>
        <taxon>Otariidae</taxon>
        <taxon>Zalophus</taxon>
    </lineage>
</organism>
<evidence type="ECO:0000256" key="1">
    <source>
        <dbReference type="SAM" id="MobiDB-lite"/>
    </source>
</evidence>
<sequence>MVESPAQCWERHTGSSPLPSSAHPSPLPHVPGSALFLSASQFPIVVHLHLEPPCLANGPPHPDWALCKTCQVSSSPSQYHATIQQAWALGGHPETRSVSGGHLKGLVSPAWDLDTRTHLPPVRWLGAGGGTLLRASSGLTELKIGDIYHFPAICKPVTWPAKIRLERTPAIRKSNLRYLISGSLLSVPTAPVRLASLALFQVWKQSRQAPALRGSPPTQPLQHQLPPKGLSASSRAAAQAFGALPLAGQCRCLWVFWKGSQPHVSLTLLCLDSNTSPHRSPRSDLPFPGLVIRQDLNGECCFLFALHTVGELQKEMLFPQTGAEQRFWLGSDHQVSPSGKTRQPGSPGASRLSAPQQQPGSRLRGGRTPRVHTAPQPSRPPSPKPKFPLGLSVSGWVQGALCPHVLPQLALLGWGPRPQTVGPAGRGVRPILLTPSPAPAAPPARTPACTSPWRELTCPSSRCQPGMQISHSGRDPPV</sequence>
<protein>
    <submittedName>
        <fullName evidence="3">Uncharacterized protein LOC113937170</fullName>
    </submittedName>
</protein>
<reference evidence="3" key="1">
    <citation type="submission" date="2025-08" db="UniProtKB">
        <authorList>
            <consortium name="RefSeq"/>
        </authorList>
    </citation>
    <scope>IDENTIFICATION</scope>
    <source>
        <tissue evidence="3">Blood</tissue>
    </source>
</reference>
<feature type="region of interest" description="Disordered" evidence="1">
    <location>
        <begin position="332"/>
        <end position="387"/>
    </location>
</feature>
<feature type="region of interest" description="Disordered" evidence="1">
    <location>
        <begin position="1"/>
        <end position="25"/>
    </location>
</feature>
<evidence type="ECO:0000313" key="2">
    <source>
        <dbReference type="Proteomes" id="UP000515165"/>
    </source>
</evidence>
<feature type="compositionally biased region" description="Low complexity" evidence="1">
    <location>
        <begin position="220"/>
        <end position="229"/>
    </location>
</feature>
<dbReference type="RefSeq" id="XP_027476780.1">
    <property type="nucleotide sequence ID" value="XM_027620979.2"/>
</dbReference>
<evidence type="ECO:0000313" key="3">
    <source>
        <dbReference type="RefSeq" id="XP_027476780.1"/>
    </source>
</evidence>
<proteinExistence type="predicted"/>
<keyword evidence="2" id="KW-1185">Reference proteome</keyword>
<feature type="region of interest" description="Disordered" evidence="1">
    <location>
        <begin position="210"/>
        <end position="229"/>
    </location>
</feature>
<dbReference type="KEGG" id="zca:113937170"/>